<dbReference type="EMBL" id="CAFBNE010000004">
    <property type="protein sequence ID" value="CAB4930512.1"/>
    <property type="molecule type" value="Genomic_DNA"/>
</dbReference>
<keyword evidence="2" id="KW-1133">Transmembrane helix</keyword>
<name>A0A6J7IJL8_9ZZZZ</name>
<evidence type="ECO:0000256" key="1">
    <source>
        <dbReference type="SAM" id="MobiDB-lite"/>
    </source>
</evidence>
<evidence type="ECO:0000256" key="2">
    <source>
        <dbReference type="SAM" id="Phobius"/>
    </source>
</evidence>
<feature type="transmembrane region" description="Helical" evidence="2">
    <location>
        <begin position="67"/>
        <end position="85"/>
    </location>
</feature>
<sequence length="290" mass="30282">MATSPSATGRGRATPPPKRFWKFESSKSAKNAAAEVEHPPFEPRLPRVNLLPASVRESIAVRKIRRGFTLGLLGLLAVVVGFWLMQNGTILEAEGRLTTAQRENVAILNQVKALAPVGQLYQQITNQETFIQEALASEAVVSSVLTELQDVAGPSITYSNLSMTFTGVPDPATASDPIGSLNLCPDADPFGTDITIGCVAFTAQGATRADVSEFLNRMAENPTFIGTYVTSTTVTKTVGGAAQLSFTGSSGISVEALKTPLTQEQLVAILQAAQPAPAPSGAAASPEAGG</sequence>
<reference evidence="3" key="1">
    <citation type="submission" date="2020-05" db="EMBL/GenBank/DDBJ databases">
        <authorList>
            <person name="Chiriac C."/>
            <person name="Salcher M."/>
            <person name="Ghai R."/>
            <person name="Kavagutti S V."/>
        </authorList>
    </citation>
    <scope>NUCLEOTIDE SEQUENCE</scope>
</reference>
<evidence type="ECO:0000313" key="3">
    <source>
        <dbReference type="EMBL" id="CAB4930512.1"/>
    </source>
</evidence>
<dbReference type="AlphaFoldDB" id="A0A6J7IJL8"/>
<feature type="region of interest" description="Disordered" evidence="1">
    <location>
        <begin position="1"/>
        <end position="21"/>
    </location>
</feature>
<gene>
    <name evidence="3" type="ORF">UFOPK3772_00221</name>
</gene>
<protein>
    <submittedName>
        <fullName evidence="3">Unannotated protein</fullName>
    </submittedName>
</protein>
<keyword evidence="2" id="KW-0812">Transmembrane</keyword>
<keyword evidence="2" id="KW-0472">Membrane</keyword>
<organism evidence="3">
    <name type="scientific">freshwater metagenome</name>
    <dbReference type="NCBI Taxonomy" id="449393"/>
    <lineage>
        <taxon>unclassified sequences</taxon>
        <taxon>metagenomes</taxon>
        <taxon>ecological metagenomes</taxon>
    </lineage>
</organism>
<accession>A0A6J7IJL8</accession>
<proteinExistence type="predicted"/>